<sequence length="231" mass="25709">MPVPRPFAEVWPAAEPIDGWLTRDQAQVLHEQAARVAPGLVVEIGNHLGRSTVVLGASGAEVAAIDPFPSGWKYGGEDTAARFAANLRTAAVHDAVTQHPRPSTDVLADWETPIRMLYVDGKHDARSCLQDLGWTRHLGRGDRFLVHDAFTSVGVTLALLWWLVTDRRSRYLGRTGSLALYEMTRPTVTDRARVLGELPWFARNLLVKVLLRLRQRRLARLLGHTIAADPY</sequence>
<evidence type="ECO:0000313" key="2">
    <source>
        <dbReference type="EMBL" id="NYG36757.1"/>
    </source>
</evidence>
<dbReference type="Proteomes" id="UP000592181">
    <property type="component" value="Unassembled WGS sequence"/>
</dbReference>
<evidence type="ECO:0008006" key="4">
    <source>
        <dbReference type="Google" id="ProtNLM"/>
    </source>
</evidence>
<dbReference type="InterPro" id="IPR029063">
    <property type="entry name" value="SAM-dependent_MTases_sf"/>
</dbReference>
<proteinExistence type="predicted"/>
<reference evidence="2 3" key="1">
    <citation type="submission" date="2020-07" db="EMBL/GenBank/DDBJ databases">
        <title>Sequencing the genomes of 1000 actinobacteria strains.</title>
        <authorList>
            <person name="Klenk H.-P."/>
        </authorList>
    </citation>
    <scope>NUCLEOTIDE SEQUENCE [LARGE SCALE GENOMIC DNA]</scope>
    <source>
        <strain evidence="2 3">DSM 24723</strain>
    </source>
</reference>
<dbReference type="EMBL" id="JACBZX010000001">
    <property type="protein sequence ID" value="NYG36757.1"/>
    <property type="molecule type" value="Genomic_DNA"/>
</dbReference>
<dbReference type="Gene3D" id="3.40.50.150">
    <property type="entry name" value="Vaccinia Virus protein VP39"/>
    <property type="match status" value="1"/>
</dbReference>
<evidence type="ECO:0000256" key="1">
    <source>
        <dbReference type="SAM" id="Phobius"/>
    </source>
</evidence>
<keyword evidence="1" id="KW-0472">Membrane</keyword>
<accession>A0A852X2Q6</accession>
<comment type="caution">
    <text evidence="2">The sequence shown here is derived from an EMBL/GenBank/DDBJ whole genome shotgun (WGS) entry which is preliminary data.</text>
</comment>
<gene>
    <name evidence="2" type="ORF">BJY28_001226</name>
</gene>
<name>A0A852X2Q6_9MICO</name>
<dbReference type="RefSeq" id="WP_179462211.1">
    <property type="nucleotide sequence ID" value="NZ_JACBZX010000001.1"/>
</dbReference>
<protein>
    <recommendedName>
        <fullName evidence="4">Methyltransferase domain-containing protein</fullName>
    </recommendedName>
</protein>
<keyword evidence="3" id="KW-1185">Reference proteome</keyword>
<dbReference type="AlphaFoldDB" id="A0A852X2Q6"/>
<organism evidence="2 3">
    <name type="scientific">Janibacter alkaliphilus</name>
    <dbReference type="NCBI Taxonomy" id="1069963"/>
    <lineage>
        <taxon>Bacteria</taxon>
        <taxon>Bacillati</taxon>
        <taxon>Actinomycetota</taxon>
        <taxon>Actinomycetes</taxon>
        <taxon>Micrococcales</taxon>
        <taxon>Intrasporangiaceae</taxon>
        <taxon>Janibacter</taxon>
    </lineage>
</organism>
<keyword evidence="1" id="KW-1133">Transmembrane helix</keyword>
<dbReference type="SUPFAM" id="SSF53335">
    <property type="entry name" value="S-adenosyl-L-methionine-dependent methyltransferases"/>
    <property type="match status" value="1"/>
</dbReference>
<dbReference type="Pfam" id="PF13578">
    <property type="entry name" value="Methyltransf_24"/>
    <property type="match status" value="1"/>
</dbReference>
<evidence type="ECO:0000313" key="3">
    <source>
        <dbReference type="Proteomes" id="UP000592181"/>
    </source>
</evidence>
<feature type="transmembrane region" description="Helical" evidence="1">
    <location>
        <begin position="144"/>
        <end position="164"/>
    </location>
</feature>
<keyword evidence="1" id="KW-0812">Transmembrane</keyword>